<protein>
    <submittedName>
        <fullName evidence="1">Uncharacterized protein</fullName>
    </submittedName>
</protein>
<proteinExistence type="predicted"/>
<accession>A0A7C9IL93</accession>
<name>A0A7C9IL93_9BACT</name>
<evidence type="ECO:0000313" key="1">
    <source>
        <dbReference type="EMBL" id="MYL83701.1"/>
    </source>
</evidence>
<dbReference type="EMBL" id="WVUD01000018">
    <property type="protein sequence ID" value="MYL83701.1"/>
    <property type="molecule type" value="Genomic_DNA"/>
</dbReference>
<dbReference type="AlphaFoldDB" id="A0A7C9IL93"/>
<keyword evidence="2" id="KW-1185">Reference proteome</keyword>
<gene>
    <name evidence="1" type="ORF">GTA51_11245</name>
</gene>
<organism evidence="1 2">
    <name type="scientific">Solidesulfovibrio aerotolerans</name>
    <dbReference type="NCBI Taxonomy" id="295255"/>
    <lineage>
        <taxon>Bacteria</taxon>
        <taxon>Pseudomonadati</taxon>
        <taxon>Thermodesulfobacteriota</taxon>
        <taxon>Desulfovibrionia</taxon>
        <taxon>Desulfovibrionales</taxon>
        <taxon>Desulfovibrionaceae</taxon>
        <taxon>Solidesulfovibrio</taxon>
    </lineage>
</organism>
<comment type="caution">
    <text evidence="1">The sequence shown here is derived from an EMBL/GenBank/DDBJ whole genome shotgun (WGS) entry which is preliminary data.</text>
</comment>
<dbReference type="RefSeq" id="WP_160961148.1">
    <property type="nucleotide sequence ID" value="NZ_WVUD01000018.1"/>
</dbReference>
<dbReference type="OrthoDB" id="5459875at2"/>
<evidence type="ECO:0000313" key="2">
    <source>
        <dbReference type="Proteomes" id="UP000482487"/>
    </source>
</evidence>
<reference evidence="1 2" key="1">
    <citation type="submission" date="2020-01" db="EMBL/GenBank/DDBJ databases">
        <title>Genome sequence of Desulfovibrio aerotolerans DSM 16695(T).</title>
        <authorList>
            <person name="Karnachuk O."/>
            <person name="Avakyan M."/>
            <person name="Mardanov A."/>
            <person name="Kadnikov V."/>
            <person name="Ravin N."/>
        </authorList>
    </citation>
    <scope>NUCLEOTIDE SEQUENCE [LARGE SCALE GENOMIC DNA]</scope>
    <source>
        <strain evidence="1 2">DSM 16695</strain>
    </source>
</reference>
<sequence length="67" mass="7477">MFLDGQLRALAEARRSIALRGEISRRLMGLETALAQAVVRRRLRDLTLGLGLAKWLLGHLGGRGLRR</sequence>
<dbReference type="Proteomes" id="UP000482487">
    <property type="component" value="Unassembled WGS sequence"/>
</dbReference>